<organism evidence="2 3">
    <name type="scientific">Zooshikella harenae</name>
    <dbReference type="NCBI Taxonomy" id="2827238"/>
    <lineage>
        <taxon>Bacteria</taxon>
        <taxon>Pseudomonadati</taxon>
        <taxon>Pseudomonadota</taxon>
        <taxon>Gammaproteobacteria</taxon>
        <taxon>Oceanospirillales</taxon>
        <taxon>Zooshikellaceae</taxon>
        <taxon>Zooshikella</taxon>
    </lineage>
</organism>
<dbReference type="RefSeq" id="WP_215822271.1">
    <property type="nucleotide sequence ID" value="NZ_JAGSOY010000131.1"/>
</dbReference>
<dbReference type="InterPro" id="IPR025391">
    <property type="entry name" value="DUF4123"/>
</dbReference>
<accession>A0ABS5ZJ72</accession>
<feature type="domain" description="DUF4123" evidence="1">
    <location>
        <begin position="27"/>
        <end position="139"/>
    </location>
</feature>
<name>A0ABS5ZJ72_9GAMM</name>
<keyword evidence="3" id="KW-1185">Reference proteome</keyword>
<evidence type="ECO:0000313" key="3">
    <source>
        <dbReference type="Proteomes" id="UP000690515"/>
    </source>
</evidence>
<dbReference type="Pfam" id="PF13503">
    <property type="entry name" value="DUF4123"/>
    <property type="match status" value="1"/>
</dbReference>
<dbReference type="Proteomes" id="UP000690515">
    <property type="component" value="Unassembled WGS sequence"/>
</dbReference>
<evidence type="ECO:0000259" key="1">
    <source>
        <dbReference type="Pfam" id="PF13503"/>
    </source>
</evidence>
<reference evidence="2 3" key="1">
    <citation type="submission" date="2021-04" db="EMBL/GenBank/DDBJ databases">
        <authorList>
            <person name="Pira H."/>
            <person name="Risdian C."/>
            <person name="Wink J."/>
        </authorList>
    </citation>
    <scope>NUCLEOTIDE SEQUENCE [LARGE SCALE GENOMIC DNA]</scope>
    <source>
        <strain evidence="2 3">WH53</strain>
    </source>
</reference>
<sequence length="300" mass="35342">MNVIIADYKNQTMDHLDKFINNRKAQLFMLIDGVYSFDDHTTLQKMYELQENVKCYLLYLDTKLSNYIDISPLLVQVDDVECITDFIKDFDMEESTIFLTSHHDCDSLGEHLSNFIEVDLYGEVVFFRFYDPLIMFSIVNCKNESLKEKLFLGINQVFFIYDNSQKAILFAEDKNQSNVSIRDTLGDIIISDDLYERLVFDKEEREKHKAEDYVSVNYPNINTMEVVRKSFDLCKQYKLMNSVSLEFFCDVIVNDEKFLSVSEVKMLLGDFKLEVNVKNEKLEEFYALYKVGLLNDINYK</sequence>
<gene>
    <name evidence="2" type="ORF">KCG35_23350</name>
</gene>
<protein>
    <submittedName>
        <fullName evidence="2">DUF4123 domain-containing protein</fullName>
    </submittedName>
</protein>
<evidence type="ECO:0000313" key="2">
    <source>
        <dbReference type="EMBL" id="MBU2713995.1"/>
    </source>
</evidence>
<dbReference type="EMBL" id="JAGSOY010000131">
    <property type="protein sequence ID" value="MBU2713995.1"/>
    <property type="molecule type" value="Genomic_DNA"/>
</dbReference>
<comment type="caution">
    <text evidence="2">The sequence shown here is derived from an EMBL/GenBank/DDBJ whole genome shotgun (WGS) entry which is preliminary data.</text>
</comment>
<proteinExistence type="predicted"/>